<protein>
    <submittedName>
        <fullName evidence="2">Threonine/homoserine efflux transporter RhtA</fullName>
    </submittedName>
</protein>
<feature type="transmembrane region" description="Helical" evidence="1">
    <location>
        <begin position="256"/>
        <end position="278"/>
    </location>
</feature>
<evidence type="ECO:0000313" key="3">
    <source>
        <dbReference type="Proteomes" id="UP000546324"/>
    </source>
</evidence>
<feature type="transmembrane region" description="Helical" evidence="1">
    <location>
        <begin position="93"/>
        <end position="114"/>
    </location>
</feature>
<keyword evidence="1" id="KW-1133">Transmembrane helix</keyword>
<dbReference type="EMBL" id="JACHMQ010000001">
    <property type="protein sequence ID" value="MBB6394539.1"/>
    <property type="molecule type" value="Genomic_DNA"/>
</dbReference>
<feature type="transmembrane region" description="Helical" evidence="1">
    <location>
        <begin position="60"/>
        <end position="81"/>
    </location>
</feature>
<accession>A0A7X0FVL8</accession>
<dbReference type="AlphaFoldDB" id="A0A7X0FVL8"/>
<evidence type="ECO:0000313" key="2">
    <source>
        <dbReference type="EMBL" id="MBB6394539.1"/>
    </source>
</evidence>
<proteinExistence type="predicted"/>
<feature type="transmembrane region" description="Helical" evidence="1">
    <location>
        <begin position="190"/>
        <end position="210"/>
    </location>
</feature>
<dbReference type="RefSeq" id="WP_185024191.1">
    <property type="nucleotide sequence ID" value="NZ_JACHMQ010000001.1"/>
</dbReference>
<dbReference type="Proteomes" id="UP000546324">
    <property type="component" value="Unassembled WGS sequence"/>
</dbReference>
<feature type="transmembrane region" description="Helical" evidence="1">
    <location>
        <begin position="120"/>
        <end position="139"/>
    </location>
</feature>
<keyword evidence="1" id="KW-0472">Membrane</keyword>
<name>A0A7X0FVL8_9ACTN</name>
<keyword evidence="1" id="KW-0812">Transmembrane</keyword>
<sequence length="342" mass="36359">MNNKKGRLRVSLAALRARGRSLRSDLRGADGKVLRMAVFANSVGAVNGYLLVAVGVTEHVGPTTAALVMSISGTMVSWYFFRPSLWSRWAIWKQAILLGAALGANGMTFQFVLRWVRLEVVQPLSFLFSAAFTLGGVVYRDIREKTYSTALWPVLAVLGTWILARDTTGGWGGGFFSDSIPRFRVLGQRIPGWIPGFGVLTATAATYAFLQKRMEVLDEGIKAKANTLSGIPSFGILAVGAWTLEGGWDGMTAGRWPYLLLCAAGGIIGALFSGVVLVKAYEQGLLASTNAMLLPLRNLLGTAVGMLVALTAPGPFGLAAISLILIASCGTVSIQNRKSGSA</sequence>
<keyword evidence="3" id="KW-1185">Reference proteome</keyword>
<reference evidence="2 3" key="1">
    <citation type="submission" date="2020-08" db="EMBL/GenBank/DDBJ databases">
        <title>Sequencing the genomes of 1000 actinobacteria strains.</title>
        <authorList>
            <person name="Klenk H.-P."/>
        </authorList>
    </citation>
    <scope>NUCLEOTIDE SEQUENCE [LARGE SCALE GENOMIC DNA]</scope>
    <source>
        <strain evidence="2 3">DSM 43675</strain>
    </source>
</reference>
<comment type="caution">
    <text evidence="2">The sequence shown here is derived from an EMBL/GenBank/DDBJ whole genome shotgun (WGS) entry which is preliminary data.</text>
</comment>
<evidence type="ECO:0000256" key="1">
    <source>
        <dbReference type="SAM" id="Phobius"/>
    </source>
</evidence>
<feature type="transmembrane region" description="Helical" evidence="1">
    <location>
        <begin position="290"/>
        <end position="310"/>
    </location>
</feature>
<feature type="transmembrane region" description="Helical" evidence="1">
    <location>
        <begin position="225"/>
        <end position="244"/>
    </location>
</feature>
<feature type="transmembrane region" description="Helical" evidence="1">
    <location>
        <begin position="146"/>
        <end position="164"/>
    </location>
</feature>
<feature type="transmembrane region" description="Helical" evidence="1">
    <location>
        <begin position="33"/>
        <end position="54"/>
    </location>
</feature>
<organism evidence="2 3">
    <name type="scientific">Actinomadura coerulea</name>
    <dbReference type="NCBI Taxonomy" id="46159"/>
    <lineage>
        <taxon>Bacteria</taxon>
        <taxon>Bacillati</taxon>
        <taxon>Actinomycetota</taxon>
        <taxon>Actinomycetes</taxon>
        <taxon>Streptosporangiales</taxon>
        <taxon>Thermomonosporaceae</taxon>
        <taxon>Actinomadura</taxon>
    </lineage>
</organism>
<gene>
    <name evidence="2" type="ORF">BKA00_001453</name>
</gene>